<dbReference type="SUPFAM" id="SSF56235">
    <property type="entry name" value="N-terminal nucleophile aminohydrolases (Ntn hydrolases)"/>
    <property type="match status" value="1"/>
</dbReference>
<feature type="binding site" evidence="10">
    <location>
        <position position="102"/>
    </location>
    <ligand>
        <name>L-glutamine</name>
        <dbReference type="ChEBI" id="CHEBI:58359"/>
    </ligand>
</feature>
<organism evidence="13 14">
    <name type="scientific">Candidatus Eisenbergiella pullistercoris</name>
    <dbReference type="NCBI Taxonomy" id="2838555"/>
    <lineage>
        <taxon>Bacteria</taxon>
        <taxon>Bacillati</taxon>
        <taxon>Bacillota</taxon>
        <taxon>Clostridia</taxon>
        <taxon>Lachnospirales</taxon>
        <taxon>Lachnospiraceae</taxon>
        <taxon>Eisenbergiella</taxon>
    </lineage>
</organism>
<dbReference type="Gene3D" id="3.60.20.10">
    <property type="entry name" value="Glutamine Phosphoribosylpyrophosphate, subunit 1, domain 1"/>
    <property type="match status" value="1"/>
</dbReference>
<evidence type="ECO:0000313" key="14">
    <source>
        <dbReference type="Proteomes" id="UP000824007"/>
    </source>
</evidence>
<dbReference type="InterPro" id="IPR033738">
    <property type="entry name" value="AsnB_N"/>
</dbReference>
<feature type="site" description="Important for beta-aspartyl-AMP intermediate formation" evidence="11">
    <location>
        <position position="380"/>
    </location>
</feature>
<evidence type="ECO:0000256" key="6">
    <source>
        <dbReference type="ARBA" id="ARBA00022888"/>
    </source>
</evidence>
<dbReference type="CDD" id="cd01991">
    <property type="entry name" value="Asn_synthase_B_C"/>
    <property type="match status" value="1"/>
</dbReference>
<dbReference type="InterPro" id="IPR029055">
    <property type="entry name" value="Ntn_hydrolases_N"/>
</dbReference>
<sequence length="646" mass="72351">MCGIAGLCGWRGDWKSNLNRMCERMRHRGPDGSGLWAEEDGSVALGHRRLAIIDLSETGAQPMRSGSGRYVISFNGEIYNHKEIAGRLLQEGRVSAFRGSSDTEALLEAAESWGVKRALSLCKGMFAAAFWDRKERTLTLARDRVGEKPLYYGWVSGSFVFASDLGSIAVLDGFEGRIDRSVLPFYFTHGYIPAPCSIYENIRKLPAGCLLTIKIPAGTEALVTEPEIVPYWSMREAAEKGLRSPFQGSRKEAADELERLLKESIKGQMEADVPVGAFLSAGIDSSTVVSLMQDLAPGRVRTFTIGMEEKEYNEADAAERIAAHLGTDHMRLTVTEKEAREVIPRLSAMFAEPFGDSSQIPTYLVSRMTREHVTVALSGDGGDELFAGYNIYGWCGRIWGKLRTQPAALRKAAGGLIGLLPFSGREGIGLKGKLLLSDHILDVYRTNYERDRLAERLVLPAGAARESIRAFYSRFSPEVFGTCPLKAVQLQDMLLYHPDDILVKVDRTAMAVSLETRVPMLDKDVVEFAWSLPEEYLRRQDTGKLVLRDVLYRYVPKEMMDRPKKGFSIPIRKWLLEPELRAWAEELLDPAVIRSQGFLDADAVSRIWKDFTERGIWRVQIWYLLMFQDFLRGKRPGPKKGADACV</sequence>
<dbReference type="PIRSF" id="PIRSF001589">
    <property type="entry name" value="Asn_synthetase_glu-h"/>
    <property type="match status" value="1"/>
</dbReference>
<gene>
    <name evidence="13" type="primary">asnB</name>
    <name evidence="13" type="ORF">H9831_00335</name>
</gene>
<evidence type="ECO:0000256" key="11">
    <source>
        <dbReference type="PIRSR" id="PIRSR001589-3"/>
    </source>
</evidence>
<evidence type="ECO:0000259" key="12">
    <source>
        <dbReference type="PROSITE" id="PS51278"/>
    </source>
</evidence>
<dbReference type="InterPro" id="IPR014729">
    <property type="entry name" value="Rossmann-like_a/b/a_fold"/>
</dbReference>
<dbReference type="Pfam" id="PF00733">
    <property type="entry name" value="Asn_synthase"/>
    <property type="match status" value="1"/>
</dbReference>
<evidence type="ECO:0000256" key="3">
    <source>
        <dbReference type="ARBA" id="ARBA00012737"/>
    </source>
</evidence>
<dbReference type="Gene3D" id="3.40.50.620">
    <property type="entry name" value="HUPs"/>
    <property type="match status" value="1"/>
</dbReference>
<reference evidence="13" key="2">
    <citation type="submission" date="2021-04" db="EMBL/GenBank/DDBJ databases">
        <authorList>
            <person name="Gilroy R."/>
        </authorList>
    </citation>
    <scope>NUCLEOTIDE SEQUENCE</scope>
    <source>
        <strain evidence="13">ChiSxjej3B15-24422</strain>
    </source>
</reference>
<dbReference type="GO" id="GO:0005524">
    <property type="term" value="F:ATP binding"/>
    <property type="evidence" value="ECO:0007669"/>
    <property type="project" value="UniProtKB-KW"/>
</dbReference>
<name>A0A9D2C4F7_9FIRM</name>
<feature type="active site" description="For GATase activity" evidence="9">
    <location>
        <position position="2"/>
    </location>
</feature>
<dbReference type="CDD" id="cd00712">
    <property type="entry name" value="AsnB"/>
    <property type="match status" value="1"/>
</dbReference>
<keyword evidence="6 9" id="KW-0061">Asparagine biosynthesis</keyword>
<evidence type="ECO:0000256" key="9">
    <source>
        <dbReference type="PIRSR" id="PIRSR001589-1"/>
    </source>
</evidence>
<evidence type="ECO:0000256" key="10">
    <source>
        <dbReference type="PIRSR" id="PIRSR001589-2"/>
    </source>
</evidence>
<dbReference type="PROSITE" id="PS51278">
    <property type="entry name" value="GATASE_TYPE_2"/>
    <property type="match status" value="1"/>
</dbReference>
<evidence type="ECO:0000256" key="8">
    <source>
        <dbReference type="ARBA" id="ARBA00048741"/>
    </source>
</evidence>
<feature type="binding site" evidence="10">
    <location>
        <position position="305"/>
    </location>
    <ligand>
        <name>ATP</name>
        <dbReference type="ChEBI" id="CHEBI:30616"/>
    </ligand>
</feature>
<reference evidence="13" key="1">
    <citation type="journal article" date="2021" name="PeerJ">
        <title>Extensive microbial diversity within the chicken gut microbiome revealed by metagenomics and culture.</title>
        <authorList>
            <person name="Gilroy R."/>
            <person name="Ravi A."/>
            <person name="Getino M."/>
            <person name="Pursley I."/>
            <person name="Horton D.L."/>
            <person name="Alikhan N.F."/>
            <person name="Baker D."/>
            <person name="Gharbi K."/>
            <person name="Hall N."/>
            <person name="Watson M."/>
            <person name="Adriaenssens E.M."/>
            <person name="Foster-Nyarko E."/>
            <person name="Jarju S."/>
            <person name="Secka A."/>
            <person name="Antonio M."/>
            <person name="Oren A."/>
            <person name="Chaudhuri R.R."/>
            <person name="La Ragione R."/>
            <person name="Hildebrand F."/>
            <person name="Pallen M.J."/>
        </authorList>
    </citation>
    <scope>NUCLEOTIDE SEQUENCE</scope>
    <source>
        <strain evidence="13">ChiSxjej3B15-24422</strain>
    </source>
</reference>
<dbReference type="Pfam" id="PF13522">
    <property type="entry name" value="GATase_6"/>
    <property type="match status" value="1"/>
</dbReference>
<keyword evidence="9" id="KW-0028">Amino-acid biosynthesis</keyword>
<evidence type="ECO:0000256" key="5">
    <source>
        <dbReference type="ARBA" id="ARBA00022840"/>
    </source>
</evidence>
<accession>A0A9D2C4F7</accession>
<dbReference type="InterPro" id="IPR001962">
    <property type="entry name" value="Asn_synthase"/>
</dbReference>
<dbReference type="EMBL" id="DXDD01000003">
    <property type="protein sequence ID" value="HIY59122.1"/>
    <property type="molecule type" value="Genomic_DNA"/>
</dbReference>
<comment type="catalytic activity">
    <reaction evidence="8">
        <text>L-aspartate + L-glutamine + ATP + H2O = L-asparagine + L-glutamate + AMP + diphosphate + H(+)</text>
        <dbReference type="Rhea" id="RHEA:12228"/>
        <dbReference type="ChEBI" id="CHEBI:15377"/>
        <dbReference type="ChEBI" id="CHEBI:15378"/>
        <dbReference type="ChEBI" id="CHEBI:29985"/>
        <dbReference type="ChEBI" id="CHEBI:29991"/>
        <dbReference type="ChEBI" id="CHEBI:30616"/>
        <dbReference type="ChEBI" id="CHEBI:33019"/>
        <dbReference type="ChEBI" id="CHEBI:58048"/>
        <dbReference type="ChEBI" id="CHEBI:58359"/>
        <dbReference type="ChEBI" id="CHEBI:456215"/>
        <dbReference type="EC" id="6.3.5.4"/>
    </reaction>
</comment>
<comment type="caution">
    <text evidence="13">The sequence shown here is derived from an EMBL/GenBank/DDBJ whole genome shotgun (WGS) entry which is preliminary data.</text>
</comment>
<dbReference type="SUPFAM" id="SSF52402">
    <property type="entry name" value="Adenine nucleotide alpha hydrolases-like"/>
    <property type="match status" value="1"/>
</dbReference>
<proteinExistence type="inferred from homology"/>
<comment type="similarity">
    <text evidence="2">Belongs to the asparagine synthetase family.</text>
</comment>
<evidence type="ECO:0000256" key="4">
    <source>
        <dbReference type="ARBA" id="ARBA00022741"/>
    </source>
</evidence>
<feature type="domain" description="Glutamine amidotransferase type-2" evidence="12">
    <location>
        <begin position="2"/>
        <end position="216"/>
    </location>
</feature>
<keyword evidence="4 10" id="KW-0547">Nucleotide-binding</keyword>
<dbReference type="EC" id="6.3.5.4" evidence="3"/>
<dbReference type="NCBIfam" id="TIGR01536">
    <property type="entry name" value="asn_synth_AEB"/>
    <property type="match status" value="1"/>
</dbReference>
<protein>
    <recommendedName>
        <fullName evidence="3">asparagine synthase (glutamine-hydrolyzing)</fullName>
        <ecNumber evidence="3">6.3.5.4</ecNumber>
    </recommendedName>
</protein>
<evidence type="ECO:0000256" key="7">
    <source>
        <dbReference type="ARBA" id="ARBA00022962"/>
    </source>
</evidence>
<dbReference type="InterPro" id="IPR006426">
    <property type="entry name" value="Asn_synth_AEB"/>
</dbReference>
<dbReference type="PANTHER" id="PTHR43284:SF1">
    <property type="entry name" value="ASPARAGINE SYNTHETASE"/>
    <property type="match status" value="1"/>
</dbReference>
<evidence type="ECO:0000256" key="1">
    <source>
        <dbReference type="ARBA" id="ARBA00005187"/>
    </source>
</evidence>
<keyword evidence="13" id="KW-0436">Ligase</keyword>
<keyword evidence="7 9" id="KW-0315">Glutamine amidotransferase</keyword>
<dbReference type="PANTHER" id="PTHR43284">
    <property type="entry name" value="ASPARAGINE SYNTHETASE (GLUTAMINE-HYDROLYZING)"/>
    <property type="match status" value="1"/>
</dbReference>
<feature type="binding site" evidence="10">
    <location>
        <begin position="378"/>
        <end position="379"/>
    </location>
    <ligand>
        <name>ATP</name>
        <dbReference type="ChEBI" id="CHEBI:30616"/>
    </ligand>
</feature>
<dbReference type="AlphaFoldDB" id="A0A9D2C4F7"/>
<dbReference type="GO" id="GO:0004066">
    <property type="term" value="F:asparagine synthase (glutamine-hydrolyzing) activity"/>
    <property type="evidence" value="ECO:0007669"/>
    <property type="project" value="UniProtKB-EC"/>
</dbReference>
<dbReference type="InterPro" id="IPR051786">
    <property type="entry name" value="ASN_synthetase/amidase"/>
</dbReference>
<keyword evidence="5 10" id="KW-0067">ATP-binding</keyword>
<evidence type="ECO:0000256" key="2">
    <source>
        <dbReference type="ARBA" id="ARBA00005752"/>
    </source>
</evidence>
<dbReference type="InterPro" id="IPR017932">
    <property type="entry name" value="GATase_2_dom"/>
</dbReference>
<dbReference type="GO" id="GO:0006529">
    <property type="term" value="P:asparagine biosynthetic process"/>
    <property type="evidence" value="ECO:0007669"/>
    <property type="project" value="UniProtKB-KW"/>
</dbReference>
<evidence type="ECO:0000313" key="13">
    <source>
        <dbReference type="EMBL" id="HIY59122.1"/>
    </source>
</evidence>
<dbReference type="Proteomes" id="UP000824007">
    <property type="component" value="Unassembled WGS sequence"/>
</dbReference>
<dbReference type="GO" id="GO:0005829">
    <property type="term" value="C:cytosol"/>
    <property type="evidence" value="ECO:0007669"/>
    <property type="project" value="TreeGrafter"/>
</dbReference>
<comment type="pathway">
    <text evidence="1">Amino-acid biosynthesis; L-asparagine biosynthesis; L-asparagine from L-aspartate (L-Gln route): step 1/1.</text>
</comment>